<reference evidence="2" key="1">
    <citation type="journal article" date="2020" name="Genome Biol.">
        <title>Gamete binning: chromosome-level and haplotype-resolved genome assembly enabled by high-throughput single-cell sequencing of gamete genomes.</title>
        <authorList>
            <person name="Campoy J.A."/>
            <person name="Sun H."/>
            <person name="Goel M."/>
            <person name="Jiao W.-B."/>
            <person name="Folz-Donahue K."/>
            <person name="Wang N."/>
            <person name="Rubio M."/>
            <person name="Liu C."/>
            <person name="Kukat C."/>
            <person name="Ruiz D."/>
            <person name="Huettel B."/>
            <person name="Schneeberger K."/>
        </authorList>
    </citation>
    <scope>NUCLEOTIDE SEQUENCE [LARGE SCALE GENOMIC DNA]</scope>
    <source>
        <strain evidence="2">cv. Rojo Pasion</strain>
    </source>
</reference>
<gene>
    <name evidence="1" type="ORF">ORAREDHAP_LOCUS50142</name>
</gene>
<sequence>MVALPQWMDQKTNAKYIMDVWKIGLKAPCDERGVVRQEAVEHCISEVMEEEKGKEIQRNSIKWRDLARKAVCRGGSSDKNIDEFIAKLQVQP</sequence>
<proteinExistence type="predicted"/>
<dbReference type="Proteomes" id="UP000507245">
    <property type="component" value="Unassembled WGS sequence"/>
</dbReference>
<dbReference type="EMBL" id="CAEKKB010000008">
    <property type="protein sequence ID" value="CAB4321070.1"/>
    <property type="molecule type" value="Genomic_DNA"/>
</dbReference>
<evidence type="ECO:0000313" key="1">
    <source>
        <dbReference type="EMBL" id="CAB4321070.1"/>
    </source>
</evidence>
<dbReference type="PANTHER" id="PTHR48045:SF26">
    <property type="entry name" value="UDP-GLYCOSYLTRANSFERASE 74E2-LIKE"/>
    <property type="match status" value="1"/>
</dbReference>
<protein>
    <submittedName>
        <fullName evidence="1">Uncharacterized protein</fullName>
    </submittedName>
</protein>
<accession>A0A6J5Y4F6</accession>
<dbReference type="OrthoDB" id="5835829at2759"/>
<evidence type="ECO:0000313" key="2">
    <source>
        <dbReference type="Proteomes" id="UP000507245"/>
    </source>
</evidence>
<keyword evidence="2" id="KW-1185">Reference proteome</keyword>
<name>A0A6J5Y4F6_PRUAR</name>
<dbReference type="Gene3D" id="3.40.50.2000">
    <property type="entry name" value="Glycogen Phosphorylase B"/>
    <property type="match status" value="2"/>
</dbReference>
<organism evidence="1 2">
    <name type="scientific">Prunus armeniaca</name>
    <name type="common">Apricot</name>
    <name type="synonym">Armeniaca vulgaris</name>
    <dbReference type="NCBI Taxonomy" id="36596"/>
    <lineage>
        <taxon>Eukaryota</taxon>
        <taxon>Viridiplantae</taxon>
        <taxon>Streptophyta</taxon>
        <taxon>Embryophyta</taxon>
        <taxon>Tracheophyta</taxon>
        <taxon>Spermatophyta</taxon>
        <taxon>Magnoliopsida</taxon>
        <taxon>eudicotyledons</taxon>
        <taxon>Gunneridae</taxon>
        <taxon>Pentapetalae</taxon>
        <taxon>rosids</taxon>
        <taxon>fabids</taxon>
        <taxon>Rosales</taxon>
        <taxon>Rosaceae</taxon>
        <taxon>Amygdaloideae</taxon>
        <taxon>Amygdaleae</taxon>
        <taxon>Prunus</taxon>
    </lineage>
</organism>
<dbReference type="SUPFAM" id="SSF53756">
    <property type="entry name" value="UDP-Glycosyltransferase/glycogen phosphorylase"/>
    <property type="match status" value="1"/>
</dbReference>
<dbReference type="AlphaFoldDB" id="A0A6J5Y4F6"/>
<dbReference type="PANTHER" id="PTHR48045">
    <property type="entry name" value="UDP-GLYCOSYLTRANSFERASE 72B1"/>
    <property type="match status" value="1"/>
</dbReference>